<evidence type="ECO:0000256" key="1">
    <source>
        <dbReference type="SAM" id="MobiDB-lite"/>
    </source>
</evidence>
<evidence type="ECO:0000313" key="3">
    <source>
        <dbReference type="Proteomes" id="UP000095282"/>
    </source>
</evidence>
<feature type="compositionally biased region" description="Polar residues" evidence="1">
    <location>
        <begin position="45"/>
        <end position="54"/>
    </location>
</feature>
<feature type="compositionally biased region" description="Basic and acidic residues" evidence="1">
    <location>
        <begin position="110"/>
        <end position="123"/>
    </location>
</feature>
<dbReference type="WBParaSite" id="Csp11.Scaffold629.g14438.t1">
    <property type="protein sequence ID" value="Csp11.Scaffold629.g14438.t1"/>
    <property type="gene ID" value="Csp11.Scaffold629.g14438"/>
</dbReference>
<reference evidence="4" key="1">
    <citation type="submission" date="2016-11" db="UniProtKB">
        <authorList>
            <consortium name="WormBaseParasite"/>
        </authorList>
    </citation>
    <scope>IDENTIFICATION</scope>
</reference>
<evidence type="ECO:0000313" key="4">
    <source>
        <dbReference type="WBParaSite" id="Csp11.Scaffold629.g14438.t1"/>
    </source>
</evidence>
<feature type="compositionally biased region" description="Polar residues" evidence="1">
    <location>
        <begin position="79"/>
        <end position="107"/>
    </location>
</feature>
<dbReference type="Proteomes" id="UP000095282">
    <property type="component" value="Unplaced"/>
</dbReference>
<sequence>MYDLVLLIQVNISDGISFDKVLVQLFISIVVTIDLLIMCKKKKTNQAVSSNNVIPTPVAPIPTESHTASSPDRADRKISTTAATPANVPLPTSDTKQGSSVLNSKISPPNDKKKEEKEKKQEKSLNSAFNERVKEETSAGVSETV</sequence>
<keyword evidence="2" id="KW-0472">Membrane</keyword>
<keyword evidence="3" id="KW-1185">Reference proteome</keyword>
<keyword evidence="2" id="KW-1133">Transmembrane helix</keyword>
<accession>A0A1I7U3D1</accession>
<feature type="transmembrane region" description="Helical" evidence="2">
    <location>
        <begin position="21"/>
        <end position="39"/>
    </location>
</feature>
<evidence type="ECO:0000256" key="2">
    <source>
        <dbReference type="SAM" id="Phobius"/>
    </source>
</evidence>
<feature type="region of interest" description="Disordered" evidence="1">
    <location>
        <begin position="44"/>
        <end position="145"/>
    </location>
</feature>
<protein>
    <submittedName>
        <fullName evidence="4">Uncharacterized protein</fullName>
    </submittedName>
</protein>
<name>A0A1I7U3D1_9PELO</name>
<keyword evidence="2" id="KW-0812">Transmembrane</keyword>
<proteinExistence type="predicted"/>
<organism evidence="3 4">
    <name type="scientific">Caenorhabditis tropicalis</name>
    <dbReference type="NCBI Taxonomy" id="1561998"/>
    <lineage>
        <taxon>Eukaryota</taxon>
        <taxon>Metazoa</taxon>
        <taxon>Ecdysozoa</taxon>
        <taxon>Nematoda</taxon>
        <taxon>Chromadorea</taxon>
        <taxon>Rhabditida</taxon>
        <taxon>Rhabditina</taxon>
        <taxon>Rhabditomorpha</taxon>
        <taxon>Rhabditoidea</taxon>
        <taxon>Rhabditidae</taxon>
        <taxon>Peloderinae</taxon>
        <taxon>Caenorhabditis</taxon>
    </lineage>
</organism>
<dbReference type="AlphaFoldDB" id="A0A1I7U3D1"/>